<keyword evidence="2" id="KW-0964">Secreted</keyword>
<keyword evidence="5" id="KW-0722">Serine protease inhibitor</keyword>
<dbReference type="FunFam" id="4.10.410.10:FF:000004">
    <property type="entry name" value="Tissue factor pathway inhibitor"/>
    <property type="match status" value="1"/>
</dbReference>
<protein>
    <submittedName>
        <fullName evidence="9">Pancreatic trypsin inhibitor</fullName>
    </submittedName>
</protein>
<keyword evidence="4" id="KW-0677">Repeat</keyword>
<dbReference type="InterPro" id="IPR020901">
    <property type="entry name" value="Prtase_inh_Kunz-CS"/>
</dbReference>
<dbReference type="Pfam" id="PF00014">
    <property type="entry name" value="Kunitz_BPTI"/>
    <property type="match status" value="2"/>
</dbReference>
<organism evidence="9">
    <name type="scientific">Rhipicephalus appendiculatus</name>
    <name type="common">Brown ear tick</name>
    <dbReference type="NCBI Taxonomy" id="34631"/>
    <lineage>
        <taxon>Eukaryota</taxon>
        <taxon>Metazoa</taxon>
        <taxon>Ecdysozoa</taxon>
        <taxon>Arthropoda</taxon>
        <taxon>Chelicerata</taxon>
        <taxon>Arachnida</taxon>
        <taxon>Acari</taxon>
        <taxon>Parasitiformes</taxon>
        <taxon>Ixodida</taxon>
        <taxon>Ixodoidea</taxon>
        <taxon>Ixodidae</taxon>
        <taxon>Rhipicephalinae</taxon>
        <taxon>Rhipicephalus</taxon>
        <taxon>Rhipicephalus</taxon>
    </lineage>
</organism>
<evidence type="ECO:0000256" key="5">
    <source>
        <dbReference type="ARBA" id="ARBA00022900"/>
    </source>
</evidence>
<dbReference type="SUPFAM" id="SSF57362">
    <property type="entry name" value="BPTI-like"/>
    <property type="match status" value="2"/>
</dbReference>
<dbReference type="Gene3D" id="4.10.410.10">
    <property type="entry name" value="Pancreatic trypsin inhibitor Kunitz domain"/>
    <property type="match status" value="2"/>
</dbReference>
<dbReference type="InterPro" id="IPR050098">
    <property type="entry name" value="TFPI/VKTCI-like"/>
</dbReference>
<keyword evidence="7" id="KW-0732">Signal</keyword>
<feature type="chain" id="PRO_5007285364" evidence="7">
    <location>
        <begin position="18"/>
        <end position="168"/>
    </location>
</feature>
<dbReference type="CDD" id="cd00109">
    <property type="entry name" value="Kunitz-type"/>
    <property type="match status" value="1"/>
</dbReference>
<evidence type="ECO:0000313" key="9">
    <source>
        <dbReference type="EMBL" id="JAP78006.1"/>
    </source>
</evidence>
<feature type="domain" description="BPTI/Kunitz inhibitor" evidence="8">
    <location>
        <begin position="41"/>
        <end position="91"/>
    </location>
</feature>
<dbReference type="PANTHER" id="PTHR10083">
    <property type="entry name" value="KUNITZ-TYPE PROTEASE INHIBITOR-RELATED"/>
    <property type="match status" value="1"/>
</dbReference>
<dbReference type="PANTHER" id="PTHR10083:SF328">
    <property type="entry name" value="TISSUE FACTOR PATHWAY INHIBITOR"/>
    <property type="match status" value="1"/>
</dbReference>
<accession>A0A131YIT6</accession>
<dbReference type="FunFam" id="4.10.410.10:FF:000020">
    <property type="entry name" value="Collagen, type VI, alpha 3"/>
    <property type="match status" value="1"/>
</dbReference>
<evidence type="ECO:0000259" key="8">
    <source>
        <dbReference type="PROSITE" id="PS50279"/>
    </source>
</evidence>
<evidence type="ECO:0000256" key="1">
    <source>
        <dbReference type="ARBA" id="ARBA00004613"/>
    </source>
</evidence>
<evidence type="ECO:0000256" key="3">
    <source>
        <dbReference type="ARBA" id="ARBA00022690"/>
    </source>
</evidence>
<proteinExistence type="predicted"/>
<reference evidence="9" key="1">
    <citation type="journal article" date="2016" name="Ticks Tick Borne Dis.">
        <title>De novo assembly and annotation of the salivary gland transcriptome of Rhipicephalus appendiculatus male and female ticks during blood feeding.</title>
        <authorList>
            <person name="de Castro M.H."/>
            <person name="de Klerk D."/>
            <person name="Pienaar R."/>
            <person name="Latif A.A."/>
            <person name="Rees D.J."/>
            <person name="Mans B.J."/>
        </authorList>
    </citation>
    <scope>NUCLEOTIDE SEQUENCE</scope>
    <source>
        <tissue evidence="9">Salivary glands</tissue>
    </source>
</reference>
<dbReference type="GO" id="GO:0005615">
    <property type="term" value="C:extracellular space"/>
    <property type="evidence" value="ECO:0007669"/>
    <property type="project" value="TreeGrafter"/>
</dbReference>
<dbReference type="EMBL" id="GEDV01010551">
    <property type="protein sequence ID" value="JAP78006.1"/>
    <property type="molecule type" value="Transcribed_RNA"/>
</dbReference>
<dbReference type="InterPro" id="IPR036880">
    <property type="entry name" value="Kunitz_BPTI_sf"/>
</dbReference>
<comment type="subcellular location">
    <subcellularLocation>
        <location evidence="1">Secreted</location>
    </subcellularLocation>
</comment>
<evidence type="ECO:0000256" key="2">
    <source>
        <dbReference type="ARBA" id="ARBA00022525"/>
    </source>
</evidence>
<dbReference type="PROSITE" id="PS00280">
    <property type="entry name" value="BPTI_KUNITZ_1"/>
    <property type="match status" value="2"/>
</dbReference>
<feature type="signal peptide" evidence="7">
    <location>
        <begin position="1"/>
        <end position="17"/>
    </location>
</feature>
<dbReference type="PRINTS" id="PR00759">
    <property type="entry name" value="BASICPTASE"/>
</dbReference>
<sequence length="168" mass="18971">MHRFLVILILCLIGVYTAVVDVRLAEARGGLWDRNLTNENCTLEPDWGPCRAIMSRWYYDYNSGNCKEFLYGGCGGNGNNFETTDECKQNCSGSGLRKKNRKPKNCTLEAETGPCRAMIPRWYFNSQNGTCVRFFYGGCGGNENNFKTQVGCNRRCSGKKKNRGTRKS</sequence>
<keyword evidence="6" id="KW-1015">Disulfide bond</keyword>
<evidence type="ECO:0000256" key="6">
    <source>
        <dbReference type="ARBA" id="ARBA00023157"/>
    </source>
</evidence>
<feature type="domain" description="BPTI/Kunitz inhibitor" evidence="8">
    <location>
        <begin position="106"/>
        <end position="156"/>
    </location>
</feature>
<dbReference type="PROSITE" id="PS50279">
    <property type="entry name" value="BPTI_KUNITZ_2"/>
    <property type="match status" value="2"/>
</dbReference>
<dbReference type="InterPro" id="IPR002223">
    <property type="entry name" value="Kunitz_BPTI"/>
</dbReference>
<dbReference type="AlphaFoldDB" id="A0A131YIT6"/>
<evidence type="ECO:0000256" key="4">
    <source>
        <dbReference type="ARBA" id="ARBA00022737"/>
    </source>
</evidence>
<keyword evidence="3" id="KW-0646">Protease inhibitor</keyword>
<name>A0A131YIT6_RHIAP</name>
<dbReference type="SMART" id="SM00131">
    <property type="entry name" value="KU"/>
    <property type="match status" value="2"/>
</dbReference>
<dbReference type="GO" id="GO:0004867">
    <property type="term" value="F:serine-type endopeptidase inhibitor activity"/>
    <property type="evidence" value="ECO:0007669"/>
    <property type="project" value="UniProtKB-KW"/>
</dbReference>
<evidence type="ECO:0000256" key="7">
    <source>
        <dbReference type="SAM" id="SignalP"/>
    </source>
</evidence>